<keyword evidence="2" id="KW-0520">NAD</keyword>
<dbReference type="InterPro" id="IPR036291">
    <property type="entry name" value="NAD(P)-bd_dom_sf"/>
</dbReference>
<comment type="caution">
    <text evidence="5">The sequence shown here is derived from an EMBL/GenBank/DDBJ whole genome shotgun (WGS) entry which is preliminary data.</text>
</comment>
<dbReference type="InterPro" id="IPR008927">
    <property type="entry name" value="6-PGluconate_DH-like_C_sf"/>
</dbReference>
<keyword evidence="6" id="KW-1185">Reference proteome</keyword>
<dbReference type="InterPro" id="IPR002204">
    <property type="entry name" value="3-OH-isobutyrate_DH-rel_CS"/>
</dbReference>
<evidence type="ECO:0000313" key="5">
    <source>
        <dbReference type="EMBL" id="MBZ9566336.1"/>
    </source>
</evidence>
<evidence type="ECO:0000313" key="6">
    <source>
        <dbReference type="Proteomes" id="UP001319883"/>
    </source>
</evidence>
<accession>A0ABS7WX55</accession>
<keyword evidence="1" id="KW-0560">Oxidoreductase</keyword>
<proteinExistence type="predicted"/>
<dbReference type="PROSITE" id="PS00895">
    <property type="entry name" value="3_HYDROXYISOBUT_DH"/>
    <property type="match status" value="1"/>
</dbReference>
<dbReference type="InterPro" id="IPR029154">
    <property type="entry name" value="HIBADH-like_NADP-bd"/>
</dbReference>
<feature type="domain" description="6-phosphogluconate dehydrogenase NADP-binding" evidence="3">
    <location>
        <begin position="4"/>
        <end position="162"/>
    </location>
</feature>
<dbReference type="PIRSF" id="PIRSF000103">
    <property type="entry name" value="HIBADH"/>
    <property type="match status" value="1"/>
</dbReference>
<reference evidence="5 6" key="1">
    <citation type="submission" date="2021-05" db="EMBL/GenBank/DDBJ databases">
        <title>Petroleum and Energy Research Collection (APPE): ex situ preservation of microbial diversity associated with the oil industry and exploitation of its biotechnological potential.</title>
        <authorList>
            <person name="Paixao C.T.M."/>
            <person name="Gomes M.B."/>
            <person name="Oliveira V.M."/>
        </authorList>
    </citation>
    <scope>NUCLEOTIDE SEQUENCE [LARGE SCALE GENOMIC DNA]</scope>
    <source>
        <strain evidence="5 6">LIT2</strain>
    </source>
</reference>
<dbReference type="Pfam" id="PF14833">
    <property type="entry name" value="NAD_binding_11"/>
    <property type="match status" value="1"/>
</dbReference>
<dbReference type="InterPro" id="IPR013328">
    <property type="entry name" value="6PGD_dom2"/>
</dbReference>
<dbReference type="Pfam" id="PF03446">
    <property type="entry name" value="NAD_binding_2"/>
    <property type="match status" value="1"/>
</dbReference>
<dbReference type="SUPFAM" id="SSF51735">
    <property type="entry name" value="NAD(P)-binding Rossmann-fold domains"/>
    <property type="match status" value="1"/>
</dbReference>
<dbReference type="Gene3D" id="3.40.50.720">
    <property type="entry name" value="NAD(P)-binding Rossmann-like Domain"/>
    <property type="match status" value="1"/>
</dbReference>
<evidence type="ECO:0000259" key="4">
    <source>
        <dbReference type="Pfam" id="PF14833"/>
    </source>
</evidence>
<organism evidence="5 6">
    <name type="scientific">Modicisalibacter tunisiensis</name>
    <dbReference type="NCBI Taxonomy" id="390637"/>
    <lineage>
        <taxon>Bacteria</taxon>
        <taxon>Pseudomonadati</taxon>
        <taxon>Pseudomonadota</taxon>
        <taxon>Gammaproteobacteria</taxon>
        <taxon>Oceanospirillales</taxon>
        <taxon>Halomonadaceae</taxon>
        <taxon>Modicisalibacter</taxon>
    </lineage>
</organism>
<sequence>MKASFIGLGIMGRRMARNLLAHEGLELTVANRSPEPLAALKEAGAATADNWREAVAKAEVVFTMLASPEVVESVAFGEDGFVPAMRDDALWVDCSTVNPSFSRAMAERAREHGVRFVDAPVAGTRQPAEDGTLTFLVGGARADFETIEPLLSHMGGKILHVGDTGQGASFKMLVNAQLAQSMAVFSETALLGEKLGFSREFLMDTLPGLPVSAPFLAGKAELIRRGDYEPQFPLEWMHKDLHLLALTAYEHEQPLTLANLAKELYAGARQAGRGREDFAAIFEHLDNG</sequence>
<dbReference type="PANTHER" id="PTHR43580">
    <property type="entry name" value="OXIDOREDUCTASE GLYR1-RELATED"/>
    <property type="match status" value="1"/>
</dbReference>
<dbReference type="Proteomes" id="UP001319883">
    <property type="component" value="Unassembled WGS sequence"/>
</dbReference>
<dbReference type="InterPro" id="IPR006115">
    <property type="entry name" value="6PGDH_NADP-bd"/>
</dbReference>
<evidence type="ECO:0000256" key="1">
    <source>
        <dbReference type="ARBA" id="ARBA00023002"/>
    </source>
</evidence>
<evidence type="ECO:0000256" key="2">
    <source>
        <dbReference type="ARBA" id="ARBA00023027"/>
    </source>
</evidence>
<dbReference type="InterPro" id="IPR015815">
    <property type="entry name" value="HIBADH-related"/>
</dbReference>
<dbReference type="SUPFAM" id="SSF48179">
    <property type="entry name" value="6-phosphogluconate dehydrogenase C-terminal domain-like"/>
    <property type="match status" value="1"/>
</dbReference>
<protein>
    <submittedName>
        <fullName evidence="5">NAD(P)-dependent oxidoreductase</fullName>
    </submittedName>
</protein>
<dbReference type="EMBL" id="JAGXFD010000001">
    <property type="protein sequence ID" value="MBZ9566336.1"/>
    <property type="molecule type" value="Genomic_DNA"/>
</dbReference>
<dbReference type="Gene3D" id="1.10.1040.10">
    <property type="entry name" value="N-(1-d-carboxylethyl)-l-norvaline Dehydrogenase, domain 2"/>
    <property type="match status" value="1"/>
</dbReference>
<dbReference type="PANTHER" id="PTHR43580:SF2">
    <property type="entry name" value="CYTOKINE-LIKE NUCLEAR FACTOR N-PAC"/>
    <property type="match status" value="1"/>
</dbReference>
<gene>
    <name evidence="5" type="ORF">KGQ91_01330</name>
</gene>
<feature type="domain" description="3-hydroxyisobutyrate dehydrogenase-like NAD-binding" evidence="4">
    <location>
        <begin position="165"/>
        <end position="284"/>
    </location>
</feature>
<evidence type="ECO:0000259" key="3">
    <source>
        <dbReference type="Pfam" id="PF03446"/>
    </source>
</evidence>
<dbReference type="RefSeq" id="WP_224416581.1">
    <property type="nucleotide sequence ID" value="NZ_JAGXFC010000001.1"/>
</dbReference>
<name>A0ABS7WX55_9GAMM</name>
<dbReference type="InterPro" id="IPR051265">
    <property type="entry name" value="HIBADH-related_NP60_sf"/>
</dbReference>